<proteinExistence type="predicted"/>
<sequence length="476" mass="52208">MASTTTLNANNLAALGAERLAALLLEMTAGDAAAKRRLRLELASHSGGDVAGEIRKRLVSIARSRSYVDWRKAREFGQDLETQREAIVTHVAPNNPGEAFDLLWRLLEMAPSIYARCDDSNGLIGGIIATARDDLGDVADRAGQSVEVLVGRVLSAVCANDYGQFDGLIGTTAPALGSDGLTRLKVKFEEMAAGIAKAAAGEGRQAIGLSMRGPSHADDHERSHQERLVRSALIEIADALGDVDGFVRRHSEEERTNPMIAAAIAERMLAAGRVDEALAALKQAEGTYRHGGYWPGWQRAYINVLDALGRSDDAQAERWQAFERGLDADYLRAYLKRLPDFDDIDAEARAIDYVSEYPGFHRALAFLIDWPALDRAARMIIARTGELDGDHYGLLTPAADALEQRHPLGATLVLRAMIDLSLDTAKYKRYGHAARHLRTCEHLARRIDDFAGHSDHPDYVADLKRRHGRKSGFWNA</sequence>
<evidence type="ECO:0000313" key="1">
    <source>
        <dbReference type="EMBL" id="VVS98438.1"/>
    </source>
</evidence>
<name>A0A5E7Y1D4_9SPHN</name>
<dbReference type="Proteomes" id="UP000326857">
    <property type="component" value="Unassembled WGS sequence"/>
</dbReference>
<dbReference type="SUPFAM" id="SSF48452">
    <property type="entry name" value="TPR-like"/>
    <property type="match status" value="1"/>
</dbReference>
<dbReference type="InterPro" id="IPR049245">
    <property type="entry name" value="DUF6880"/>
</dbReference>
<reference evidence="1 2" key="1">
    <citation type="submission" date="2019-09" db="EMBL/GenBank/DDBJ databases">
        <authorList>
            <person name="Dittami M. S."/>
        </authorList>
    </citation>
    <scope>NUCLEOTIDE SEQUENCE [LARGE SCALE GENOMIC DNA]</scope>
    <source>
        <strain evidence="1">SPHINGO391</strain>
    </source>
</reference>
<dbReference type="EMBL" id="CABVLI010000017">
    <property type="protein sequence ID" value="VVS98438.1"/>
    <property type="molecule type" value="Genomic_DNA"/>
</dbReference>
<dbReference type="RefSeq" id="WP_151989749.1">
    <property type="nucleotide sequence ID" value="NZ_LR701517.1"/>
</dbReference>
<accession>A0A5E7Y1D4</accession>
<dbReference type="InterPro" id="IPR011990">
    <property type="entry name" value="TPR-like_helical_dom_sf"/>
</dbReference>
<evidence type="ECO:0000313" key="2">
    <source>
        <dbReference type="Proteomes" id="UP000326857"/>
    </source>
</evidence>
<dbReference type="AlphaFoldDB" id="A0A5E7Y1D4"/>
<gene>
    <name evidence="1" type="ORF">SPHINGO391_240006</name>
</gene>
<dbReference type="Pfam" id="PF21810">
    <property type="entry name" value="DUF6880"/>
    <property type="match status" value="1"/>
</dbReference>
<organism evidence="1 2">
    <name type="scientific">Sphingomonas aurantiaca</name>
    <dbReference type="NCBI Taxonomy" id="185949"/>
    <lineage>
        <taxon>Bacteria</taxon>
        <taxon>Pseudomonadati</taxon>
        <taxon>Pseudomonadota</taxon>
        <taxon>Alphaproteobacteria</taxon>
        <taxon>Sphingomonadales</taxon>
        <taxon>Sphingomonadaceae</taxon>
        <taxon>Sphingomonas</taxon>
    </lineage>
</organism>
<protein>
    <submittedName>
        <fullName evidence="1">Uncharacterized protein</fullName>
    </submittedName>
</protein>